<dbReference type="AlphaFoldDB" id="A0A9P9EE90"/>
<proteinExistence type="predicted"/>
<comment type="caution">
    <text evidence="1">The sequence shown here is derived from an EMBL/GenBank/DDBJ whole genome shotgun (WGS) entry which is preliminary data.</text>
</comment>
<name>A0A9P9EE90_9PLEO</name>
<evidence type="ECO:0000313" key="2">
    <source>
        <dbReference type="Proteomes" id="UP000700596"/>
    </source>
</evidence>
<keyword evidence="2" id="KW-1185">Reference proteome</keyword>
<accession>A0A9P9EE90</accession>
<evidence type="ECO:0000313" key="1">
    <source>
        <dbReference type="EMBL" id="KAH7135507.1"/>
    </source>
</evidence>
<dbReference type="EMBL" id="JAGMWT010000002">
    <property type="protein sequence ID" value="KAH7135507.1"/>
    <property type="molecule type" value="Genomic_DNA"/>
</dbReference>
<organism evidence="1 2">
    <name type="scientific">Dendryphion nanum</name>
    <dbReference type="NCBI Taxonomy" id="256645"/>
    <lineage>
        <taxon>Eukaryota</taxon>
        <taxon>Fungi</taxon>
        <taxon>Dikarya</taxon>
        <taxon>Ascomycota</taxon>
        <taxon>Pezizomycotina</taxon>
        <taxon>Dothideomycetes</taxon>
        <taxon>Pleosporomycetidae</taxon>
        <taxon>Pleosporales</taxon>
        <taxon>Torulaceae</taxon>
        <taxon>Dendryphion</taxon>
    </lineage>
</organism>
<sequence length="199" mass="22010">MGKDMDKCSEAPSAGWIPSRAYMNFPEYWAIRQGADLNLESGVRLQVVTAGLHRRNSIGNLKEVRKGNEARERRVRSIRGPWIGAGAAQDIQADNVPESKALEGKKWSSAGGRYLLQTISGSWPWQRVCPQGRRPWSIADRTAQANQYIVHTPGMCIGSTASPQREGARNAVVSIMEIDDRGGELRHGVVVGWLWAFVV</sequence>
<reference evidence="1" key="1">
    <citation type="journal article" date="2021" name="Nat. Commun.">
        <title>Genetic determinants of endophytism in the Arabidopsis root mycobiome.</title>
        <authorList>
            <person name="Mesny F."/>
            <person name="Miyauchi S."/>
            <person name="Thiergart T."/>
            <person name="Pickel B."/>
            <person name="Atanasova L."/>
            <person name="Karlsson M."/>
            <person name="Huettel B."/>
            <person name="Barry K.W."/>
            <person name="Haridas S."/>
            <person name="Chen C."/>
            <person name="Bauer D."/>
            <person name="Andreopoulos W."/>
            <person name="Pangilinan J."/>
            <person name="LaButti K."/>
            <person name="Riley R."/>
            <person name="Lipzen A."/>
            <person name="Clum A."/>
            <person name="Drula E."/>
            <person name="Henrissat B."/>
            <person name="Kohler A."/>
            <person name="Grigoriev I.V."/>
            <person name="Martin F.M."/>
            <person name="Hacquard S."/>
        </authorList>
    </citation>
    <scope>NUCLEOTIDE SEQUENCE</scope>
    <source>
        <strain evidence="1">MPI-CAGE-CH-0243</strain>
    </source>
</reference>
<gene>
    <name evidence="1" type="ORF">B0J11DRAFT_502322</name>
</gene>
<protein>
    <submittedName>
        <fullName evidence="1">Uncharacterized protein</fullName>
    </submittedName>
</protein>
<dbReference type="Proteomes" id="UP000700596">
    <property type="component" value="Unassembled WGS sequence"/>
</dbReference>